<feature type="transmembrane region" description="Helical" evidence="6">
    <location>
        <begin position="200"/>
        <end position="220"/>
    </location>
</feature>
<dbReference type="OrthoDB" id="9804700at2"/>
<evidence type="ECO:0000256" key="4">
    <source>
        <dbReference type="ARBA" id="ARBA00022989"/>
    </source>
</evidence>
<keyword evidence="2" id="KW-1003">Cell membrane</keyword>
<feature type="transmembrane region" description="Helical" evidence="6">
    <location>
        <begin position="432"/>
        <end position="449"/>
    </location>
</feature>
<dbReference type="PIRSF" id="PIRSF006060">
    <property type="entry name" value="AA_transporter"/>
    <property type="match status" value="1"/>
</dbReference>
<evidence type="ECO:0000313" key="8">
    <source>
        <dbReference type="Proteomes" id="UP000285310"/>
    </source>
</evidence>
<evidence type="ECO:0000313" key="7">
    <source>
        <dbReference type="EMBL" id="ROO25985.1"/>
    </source>
</evidence>
<feature type="transmembrane region" description="Helical" evidence="6">
    <location>
        <begin position="16"/>
        <end position="37"/>
    </location>
</feature>
<evidence type="ECO:0000256" key="1">
    <source>
        <dbReference type="ARBA" id="ARBA00004651"/>
    </source>
</evidence>
<comment type="subcellular location">
    <subcellularLocation>
        <location evidence="1">Cell membrane</location>
        <topology evidence="1">Multi-pass membrane protein</topology>
    </subcellularLocation>
</comment>
<feature type="transmembrane region" description="Helical" evidence="6">
    <location>
        <begin position="84"/>
        <end position="106"/>
    </location>
</feature>
<organism evidence="7 8">
    <name type="scientific">Salinisphaera japonica YTM-1</name>
    <dbReference type="NCBI Taxonomy" id="1209778"/>
    <lineage>
        <taxon>Bacteria</taxon>
        <taxon>Pseudomonadati</taxon>
        <taxon>Pseudomonadota</taxon>
        <taxon>Gammaproteobacteria</taxon>
        <taxon>Salinisphaerales</taxon>
        <taxon>Salinisphaeraceae</taxon>
        <taxon>Salinisphaera</taxon>
    </lineage>
</organism>
<gene>
    <name evidence="7" type="ORF">SAJA_11835</name>
</gene>
<dbReference type="EMBL" id="AYKG01000040">
    <property type="protein sequence ID" value="ROO25985.1"/>
    <property type="molecule type" value="Genomic_DNA"/>
</dbReference>
<dbReference type="Proteomes" id="UP000285310">
    <property type="component" value="Unassembled WGS sequence"/>
</dbReference>
<comment type="caution">
    <text evidence="7">The sequence shown here is derived from an EMBL/GenBank/DDBJ whole genome shotgun (WGS) entry which is preliminary data.</text>
</comment>
<feature type="transmembrane region" description="Helical" evidence="6">
    <location>
        <begin position="361"/>
        <end position="387"/>
    </location>
</feature>
<evidence type="ECO:0000256" key="5">
    <source>
        <dbReference type="ARBA" id="ARBA00023136"/>
    </source>
</evidence>
<feature type="transmembrane region" description="Helical" evidence="6">
    <location>
        <begin position="291"/>
        <end position="316"/>
    </location>
</feature>
<dbReference type="Pfam" id="PF13520">
    <property type="entry name" value="AA_permease_2"/>
    <property type="match status" value="1"/>
</dbReference>
<reference evidence="7 8" key="1">
    <citation type="submission" date="2013-10" db="EMBL/GenBank/DDBJ databases">
        <title>Salinisphaera japonica YTM-1 Genome Sequencing.</title>
        <authorList>
            <person name="Lai Q."/>
            <person name="Li C."/>
            <person name="Shao Z."/>
        </authorList>
    </citation>
    <scope>NUCLEOTIDE SEQUENCE [LARGE SCALE GENOMIC DNA]</scope>
    <source>
        <strain evidence="7 8">YTM-1</strain>
    </source>
</reference>
<dbReference type="AlphaFoldDB" id="A0A423PK60"/>
<keyword evidence="4 6" id="KW-1133">Transmembrane helix</keyword>
<dbReference type="PANTHER" id="PTHR42770">
    <property type="entry name" value="AMINO ACID TRANSPORTER-RELATED"/>
    <property type="match status" value="1"/>
</dbReference>
<evidence type="ECO:0000256" key="2">
    <source>
        <dbReference type="ARBA" id="ARBA00022475"/>
    </source>
</evidence>
<protein>
    <submittedName>
        <fullName evidence="7">Amino acid permease</fullName>
    </submittedName>
</protein>
<dbReference type="InParanoid" id="A0A423PK60"/>
<feature type="transmembrane region" description="Helical" evidence="6">
    <location>
        <begin position="43"/>
        <end position="64"/>
    </location>
</feature>
<keyword evidence="8" id="KW-1185">Reference proteome</keyword>
<evidence type="ECO:0000256" key="6">
    <source>
        <dbReference type="SAM" id="Phobius"/>
    </source>
</evidence>
<dbReference type="InterPro" id="IPR050367">
    <property type="entry name" value="APC_superfamily"/>
</dbReference>
<feature type="transmembrane region" description="Helical" evidence="6">
    <location>
        <begin position="399"/>
        <end position="420"/>
    </location>
</feature>
<evidence type="ECO:0000256" key="3">
    <source>
        <dbReference type="ARBA" id="ARBA00022692"/>
    </source>
</evidence>
<keyword evidence="3 6" id="KW-0812">Transmembrane</keyword>
<feature type="transmembrane region" description="Helical" evidence="6">
    <location>
        <begin position="337"/>
        <end position="355"/>
    </location>
</feature>
<dbReference type="GO" id="GO:0005886">
    <property type="term" value="C:plasma membrane"/>
    <property type="evidence" value="ECO:0007669"/>
    <property type="project" value="UniProtKB-SubCell"/>
</dbReference>
<feature type="transmembrane region" description="Helical" evidence="6">
    <location>
        <begin position="240"/>
        <end position="263"/>
    </location>
</feature>
<sequence length="493" mass="52229">MTDTARFVRVLARKDVLALAFGAMIGWGWVVMTGHWITTAGSLGAVLAFIVGGLAIVCVGLTYAELAAAMPEAGGEHVYSYRGLGHFASFVCTWSIVLGYMTVVAFEAVALPTVIENLAPGYAVGHLWTVAGFEVKATWVAVAVIGSLVMMSINYVGVRTAALVQKLVTLLIAVVGVMFFTGALFTGSESNLVPLFTGEPSMAAGALSVLIMVPFMFVGFDVIPQAAEEIDLPHRDIGRLLIVSVVLAVVWYAAMIFGTAYVLSAAGIDPDGLAVPQAMAAAFGASWAGKLMVLAGMAGIVTSWNAFYIGGSRAIYALARAGMLPAIFARLHPKHRTPYVAILAIGLVSTIAPFFGRSTAVWLVDAGGLGIVIAYLFVAASFIVLRLREPNMPRPFRTSGGITLGVIAIVLSLAIIALYLPMSPSALKPVEWLLFAIWMGVGLALYVWARMRYGLEPARRLGQTHADTAPEPIVVQSVVGNLPERRAARSVWA</sequence>
<dbReference type="Gene3D" id="1.20.1740.10">
    <property type="entry name" value="Amino acid/polyamine transporter I"/>
    <property type="match status" value="1"/>
</dbReference>
<dbReference type="InterPro" id="IPR002293">
    <property type="entry name" value="AA/rel_permease1"/>
</dbReference>
<dbReference type="PANTHER" id="PTHR42770:SF7">
    <property type="entry name" value="MEMBRANE PROTEIN"/>
    <property type="match status" value="1"/>
</dbReference>
<feature type="transmembrane region" description="Helical" evidence="6">
    <location>
        <begin position="168"/>
        <end position="188"/>
    </location>
</feature>
<accession>A0A423PK60</accession>
<dbReference type="FunCoup" id="A0A423PK60">
    <property type="interactions" value="375"/>
</dbReference>
<dbReference type="GO" id="GO:0022857">
    <property type="term" value="F:transmembrane transporter activity"/>
    <property type="evidence" value="ECO:0007669"/>
    <property type="project" value="InterPro"/>
</dbReference>
<feature type="transmembrane region" description="Helical" evidence="6">
    <location>
        <begin position="137"/>
        <end position="156"/>
    </location>
</feature>
<keyword evidence="5 6" id="KW-0472">Membrane</keyword>
<name>A0A423PK60_9GAMM</name>
<dbReference type="RefSeq" id="WP_123658844.1">
    <property type="nucleotide sequence ID" value="NZ_AYKG01000040.1"/>
</dbReference>
<proteinExistence type="predicted"/>